<dbReference type="HOGENOM" id="CLU_086300_1_0_11"/>
<reference evidence="8 9" key="1">
    <citation type="submission" date="2008-10" db="EMBL/GenBank/DDBJ databases">
        <title>Draft genome sequence of Collinsella stercoris (DSM 13279).</title>
        <authorList>
            <person name="Sudarsanam P."/>
            <person name="Ley R."/>
            <person name="Guruge J."/>
            <person name="Turnbaugh P.J."/>
            <person name="Mahowald M."/>
            <person name="Liep D."/>
            <person name="Gordon J."/>
        </authorList>
    </citation>
    <scope>NUCLEOTIDE SEQUENCE [LARGE SCALE GENOMIC DNA]</scope>
    <source>
        <strain evidence="8 9">DSM 13279</strain>
    </source>
</reference>
<dbReference type="InterPro" id="IPR011060">
    <property type="entry name" value="RibuloseP-bd_barrel"/>
</dbReference>
<dbReference type="PANTHER" id="PTHR36204:SF1">
    <property type="entry name" value="N-ACETYLMANNOSAMINE-6-PHOSPHATE 2-EPIMERASE-RELATED"/>
    <property type="match status" value="1"/>
</dbReference>
<protein>
    <recommendedName>
        <fullName evidence="5">N-acylglucosamine-6-phosphate 2-epimerase</fullName>
        <ecNumber evidence="5">5.1.3.9</ecNumber>
    </recommendedName>
</protein>
<evidence type="ECO:0000256" key="6">
    <source>
        <dbReference type="ARBA" id="ARBA00023235"/>
    </source>
</evidence>
<dbReference type="eggNOG" id="COG3010">
    <property type="taxonomic scope" value="Bacteria"/>
</dbReference>
<dbReference type="GO" id="GO:0005829">
    <property type="term" value="C:cytosol"/>
    <property type="evidence" value="ECO:0007669"/>
    <property type="project" value="TreeGrafter"/>
</dbReference>
<proteinExistence type="inferred from homology"/>
<keyword evidence="7" id="KW-0119">Carbohydrate metabolism</keyword>
<keyword evidence="9" id="KW-1185">Reference proteome</keyword>
<sequence length="244" mass="26933">MTMRKDQTIEALRGQLVVSCQAYEDNPLHGVDNMAIMSRCVLEGGAGAIRLCWPETIRAVRPFCAKPIIGINKVMPTDAHDAFESVYITPTLESAIAVVEAGCDVLAMDGTLRERQQGERLEEIVKELKRRYPDLVLMADLATIEEGIACAEMGFDILASTLSGYTTETRERSEMEPDYELISALKRRTGLLVNAEGRIWNLRQLDRAWQCGADMVSIGSAITNPMKTTQYLTAHMHVPTGVAG</sequence>
<comment type="function">
    <text evidence="2">Converts N-acetylmannosamine-6-phosphate (ManNAc-6-P) to N-acetylglucosamine-6-phosphate (GlcNAc-6-P).</text>
</comment>
<dbReference type="Proteomes" id="UP000003560">
    <property type="component" value="Unassembled WGS sequence"/>
</dbReference>
<dbReference type="GO" id="GO:0047465">
    <property type="term" value="F:N-acylglucosamine-6-phosphate 2-epimerase activity"/>
    <property type="evidence" value="ECO:0007669"/>
    <property type="project" value="UniProtKB-EC"/>
</dbReference>
<name>B6GAC4_9ACTN</name>
<keyword evidence="6" id="KW-0413">Isomerase</keyword>
<dbReference type="SUPFAM" id="SSF51366">
    <property type="entry name" value="Ribulose-phoshate binding barrel"/>
    <property type="match status" value="1"/>
</dbReference>
<gene>
    <name evidence="8" type="ORF">COLSTE_01020</name>
</gene>
<dbReference type="AlphaFoldDB" id="B6GAC4"/>
<dbReference type="EC" id="5.1.3.9" evidence="5"/>
<dbReference type="UniPathway" id="UPA00629">
    <property type="reaction ID" value="UER00682"/>
</dbReference>
<evidence type="ECO:0000256" key="4">
    <source>
        <dbReference type="ARBA" id="ARBA00007439"/>
    </source>
</evidence>
<dbReference type="GO" id="GO:0006053">
    <property type="term" value="P:N-acetylmannosamine catabolic process"/>
    <property type="evidence" value="ECO:0007669"/>
    <property type="project" value="TreeGrafter"/>
</dbReference>
<comment type="similarity">
    <text evidence="4">Belongs to the NanE family.</text>
</comment>
<dbReference type="InterPro" id="IPR007260">
    <property type="entry name" value="NanE"/>
</dbReference>
<evidence type="ECO:0000256" key="7">
    <source>
        <dbReference type="ARBA" id="ARBA00023277"/>
    </source>
</evidence>
<comment type="caution">
    <text evidence="8">The sequence shown here is derived from an EMBL/GenBank/DDBJ whole genome shotgun (WGS) entry which is preliminary data.</text>
</comment>
<dbReference type="InterPro" id="IPR013785">
    <property type="entry name" value="Aldolase_TIM"/>
</dbReference>
<accession>B6GAC4</accession>
<comment type="pathway">
    <text evidence="3">Amino-sugar metabolism; N-acetylneuraminate degradation; D-fructose 6-phosphate from N-acetylneuraminate: step 3/5.</text>
</comment>
<comment type="catalytic activity">
    <reaction evidence="1">
        <text>an N-acyl-D-glucosamine 6-phosphate = an N-acyl-D-mannosamine 6-phosphate</text>
        <dbReference type="Rhea" id="RHEA:23932"/>
        <dbReference type="ChEBI" id="CHEBI:57599"/>
        <dbReference type="ChEBI" id="CHEBI:57666"/>
        <dbReference type="EC" id="5.1.3.9"/>
    </reaction>
</comment>
<evidence type="ECO:0000313" key="8">
    <source>
        <dbReference type="EMBL" id="EEA90738.1"/>
    </source>
</evidence>
<dbReference type="Gene3D" id="3.20.20.70">
    <property type="entry name" value="Aldolase class I"/>
    <property type="match status" value="1"/>
</dbReference>
<dbReference type="NCBIfam" id="NF002231">
    <property type="entry name" value="PRK01130.1"/>
    <property type="match status" value="1"/>
</dbReference>
<evidence type="ECO:0000256" key="2">
    <source>
        <dbReference type="ARBA" id="ARBA00002147"/>
    </source>
</evidence>
<dbReference type="GO" id="GO:0019262">
    <property type="term" value="P:N-acetylneuraminate catabolic process"/>
    <property type="evidence" value="ECO:0007669"/>
    <property type="project" value="UniProtKB-UniPathway"/>
</dbReference>
<dbReference type="Pfam" id="PF04131">
    <property type="entry name" value="NanE"/>
    <property type="match status" value="1"/>
</dbReference>
<organism evidence="8 9">
    <name type="scientific">Collinsella stercoris DSM 13279</name>
    <dbReference type="NCBI Taxonomy" id="445975"/>
    <lineage>
        <taxon>Bacteria</taxon>
        <taxon>Bacillati</taxon>
        <taxon>Actinomycetota</taxon>
        <taxon>Coriobacteriia</taxon>
        <taxon>Coriobacteriales</taxon>
        <taxon>Coriobacteriaceae</taxon>
        <taxon>Collinsella</taxon>
    </lineage>
</organism>
<dbReference type="STRING" id="445975.COLSTE_01020"/>
<dbReference type="PANTHER" id="PTHR36204">
    <property type="entry name" value="N-ACETYLMANNOSAMINE-6-PHOSPHATE 2-EPIMERASE-RELATED"/>
    <property type="match status" value="1"/>
</dbReference>
<evidence type="ECO:0000313" key="9">
    <source>
        <dbReference type="Proteomes" id="UP000003560"/>
    </source>
</evidence>
<dbReference type="EMBL" id="ABXJ01000059">
    <property type="protein sequence ID" value="EEA90738.1"/>
    <property type="molecule type" value="Genomic_DNA"/>
</dbReference>
<reference evidence="8 9" key="2">
    <citation type="submission" date="2008-10" db="EMBL/GenBank/DDBJ databases">
        <authorList>
            <person name="Fulton L."/>
            <person name="Clifton S."/>
            <person name="Fulton B."/>
            <person name="Xu J."/>
            <person name="Minx P."/>
            <person name="Pepin K.H."/>
            <person name="Johnson M."/>
            <person name="Thiruvilangam P."/>
            <person name="Bhonagiri V."/>
            <person name="Nash W.E."/>
            <person name="Mardis E.R."/>
            <person name="Wilson R.K."/>
        </authorList>
    </citation>
    <scope>NUCLEOTIDE SEQUENCE [LARGE SCALE GENOMIC DNA]</scope>
    <source>
        <strain evidence="8 9">DSM 13279</strain>
    </source>
</reference>
<evidence type="ECO:0000256" key="5">
    <source>
        <dbReference type="ARBA" id="ARBA00013180"/>
    </source>
</evidence>
<evidence type="ECO:0000256" key="3">
    <source>
        <dbReference type="ARBA" id="ARBA00005081"/>
    </source>
</evidence>
<evidence type="ECO:0000256" key="1">
    <source>
        <dbReference type="ARBA" id="ARBA00000056"/>
    </source>
</evidence>